<evidence type="ECO:0000313" key="3">
    <source>
        <dbReference type="Proteomes" id="UP000827092"/>
    </source>
</evidence>
<reference evidence="2 3" key="1">
    <citation type="journal article" date="2022" name="Nat. Ecol. Evol.">
        <title>A masculinizing supergene underlies an exaggerated male reproductive morph in a spider.</title>
        <authorList>
            <person name="Hendrickx F."/>
            <person name="De Corte Z."/>
            <person name="Sonet G."/>
            <person name="Van Belleghem S.M."/>
            <person name="Kostlbacher S."/>
            <person name="Vangestel C."/>
        </authorList>
    </citation>
    <scope>NUCLEOTIDE SEQUENCE [LARGE SCALE GENOMIC DNA]</scope>
    <source>
        <strain evidence="2">W744_W776</strain>
    </source>
</reference>
<proteinExistence type="predicted"/>
<organism evidence="2 3">
    <name type="scientific">Oedothorax gibbosus</name>
    <dbReference type="NCBI Taxonomy" id="931172"/>
    <lineage>
        <taxon>Eukaryota</taxon>
        <taxon>Metazoa</taxon>
        <taxon>Ecdysozoa</taxon>
        <taxon>Arthropoda</taxon>
        <taxon>Chelicerata</taxon>
        <taxon>Arachnida</taxon>
        <taxon>Araneae</taxon>
        <taxon>Araneomorphae</taxon>
        <taxon>Entelegynae</taxon>
        <taxon>Araneoidea</taxon>
        <taxon>Linyphiidae</taxon>
        <taxon>Erigoninae</taxon>
        <taxon>Oedothorax</taxon>
    </lineage>
</organism>
<dbReference type="EMBL" id="JAFNEN010000849">
    <property type="protein sequence ID" value="KAG8176756.1"/>
    <property type="molecule type" value="Genomic_DNA"/>
</dbReference>
<dbReference type="Proteomes" id="UP000827092">
    <property type="component" value="Unassembled WGS sequence"/>
</dbReference>
<evidence type="ECO:0000313" key="2">
    <source>
        <dbReference type="EMBL" id="KAG8176756.1"/>
    </source>
</evidence>
<protein>
    <submittedName>
        <fullName evidence="2">Uncharacterized protein</fullName>
    </submittedName>
</protein>
<sequence>MGNSDDEYDSDQLDLHVVNIVDPSKPQTAAKSEEYPIKTRSKLKLKEASDRKRERDDSEDSLGGNDPRQSRRPPPPLEPTVYVKPAFVADTDPKDVNATLKQIFDICCDNAKEILELKNSINNTLFHINGLAAEGL</sequence>
<feature type="region of interest" description="Disordered" evidence="1">
    <location>
        <begin position="1"/>
        <end position="80"/>
    </location>
</feature>
<gene>
    <name evidence="2" type="ORF">JTE90_003387</name>
</gene>
<accession>A0AAV6TZ42</accession>
<evidence type="ECO:0000256" key="1">
    <source>
        <dbReference type="SAM" id="MobiDB-lite"/>
    </source>
</evidence>
<feature type="compositionally biased region" description="Basic and acidic residues" evidence="1">
    <location>
        <begin position="44"/>
        <end position="56"/>
    </location>
</feature>
<keyword evidence="3" id="KW-1185">Reference proteome</keyword>
<feature type="compositionally biased region" description="Acidic residues" evidence="1">
    <location>
        <begin position="1"/>
        <end position="12"/>
    </location>
</feature>
<name>A0AAV6TZ42_9ARAC</name>
<dbReference type="AlphaFoldDB" id="A0AAV6TZ42"/>
<comment type="caution">
    <text evidence="2">The sequence shown here is derived from an EMBL/GenBank/DDBJ whole genome shotgun (WGS) entry which is preliminary data.</text>
</comment>